<proteinExistence type="predicted"/>
<keyword evidence="1" id="KW-0472">Membrane</keyword>
<keyword evidence="1" id="KW-1133">Transmembrane helix</keyword>
<protein>
    <submittedName>
        <fullName evidence="2">Uncharacterized protein</fullName>
    </submittedName>
</protein>
<keyword evidence="1" id="KW-0812">Transmembrane</keyword>
<evidence type="ECO:0000256" key="1">
    <source>
        <dbReference type="SAM" id="Phobius"/>
    </source>
</evidence>
<feature type="transmembrane region" description="Helical" evidence="1">
    <location>
        <begin position="66"/>
        <end position="90"/>
    </location>
</feature>
<gene>
    <name evidence="2" type="ORF">F2P56_032463</name>
</gene>
<dbReference type="PANTHER" id="PTHR33133">
    <property type="entry name" value="OS08G0107100 PROTEIN-RELATED"/>
    <property type="match status" value="1"/>
</dbReference>
<organism evidence="2 3">
    <name type="scientific">Juglans regia</name>
    <name type="common">English walnut</name>
    <dbReference type="NCBI Taxonomy" id="51240"/>
    <lineage>
        <taxon>Eukaryota</taxon>
        <taxon>Viridiplantae</taxon>
        <taxon>Streptophyta</taxon>
        <taxon>Embryophyta</taxon>
        <taxon>Tracheophyta</taxon>
        <taxon>Spermatophyta</taxon>
        <taxon>Magnoliopsida</taxon>
        <taxon>eudicotyledons</taxon>
        <taxon>Gunneridae</taxon>
        <taxon>Pentapetalae</taxon>
        <taxon>rosids</taxon>
        <taxon>fabids</taxon>
        <taxon>Fagales</taxon>
        <taxon>Juglandaceae</taxon>
        <taxon>Juglans</taxon>
    </lineage>
</organism>
<reference evidence="2" key="1">
    <citation type="submission" date="2015-10" db="EMBL/GenBank/DDBJ databases">
        <authorList>
            <person name="Martinez-Garcia P.J."/>
            <person name="Crepeau M.W."/>
            <person name="Puiu D."/>
            <person name="Gonzalez-Ibeas D."/>
            <person name="Whalen J."/>
            <person name="Stevens K."/>
            <person name="Paul R."/>
            <person name="Butterfield T."/>
            <person name="Britton M."/>
            <person name="Reagan R."/>
            <person name="Chakraborty S."/>
            <person name="Walawage S.L."/>
            <person name="Vasquez-Gross H.A."/>
            <person name="Cardeno C."/>
            <person name="Famula R."/>
            <person name="Pratt K."/>
            <person name="Kuruganti S."/>
            <person name="Aradhya M.K."/>
            <person name="Leslie C.A."/>
            <person name="Dandekar A.M."/>
            <person name="Salzberg S.L."/>
            <person name="Wegrzyn J.L."/>
            <person name="Langley C.H."/>
            <person name="Neale D.B."/>
        </authorList>
    </citation>
    <scope>NUCLEOTIDE SEQUENCE</scope>
    <source>
        <tissue evidence="2">Leaves</tissue>
    </source>
</reference>
<reference evidence="2" key="2">
    <citation type="submission" date="2020-03" db="EMBL/GenBank/DDBJ databases">
        <title>Walnut 2.0.</title>
        <authorList>
            <person name="Marrano A."/>
            <person name="Britton M."/>
            <person name="Zimin A.V."/>
            <person name="Zaini P.A."/>
            <person name="Workman R."/>
            <person name="Puiu D."/>
            <person name="Bianco L."/>
            <person name="Allen B.J."/>
            <person name="Troggio M."/>
            <person name="Leslie C.A."/>
            <person name="Timp W."/>
            <person name="Dendekar A."/>
            <person name="Salzberg S.L."/>
            <person name="Neale D.B."/>
        </authorList>
    </citation>
    <scope>NUCLEOTIDE SEQUENCE</scope>
    <source>
        <tissue evidence="2">Leaves</tissue>
    </source>
</reference>
<dbReference type="Proteomes" id="UP000619265">
    <property type="component" value="Unassembled WGS sequence"/>
</dbReference>
<feature type="transmembrane region" description="Helical" evidence="1">
    <location>
        <begin position="111"/>
        <end position="138"/>
    </location>
</feature>
<dbReference type="Gramene" id="Jr14_10490_p1">
    <property type="protein sequence ID" value="cds.Jr14_10490_p1"/>
    <property type="gene ID" value="Jr14_10490"/>
</dbReference>
<accession>A0A833SST4</accession>
<comment type="caution">
    <text evidence="2">The sequence shown here is derived from an EMBL/GenBank/DDBJ whole genome shotgun (WGS) entry which is preliminary data.</text>
</comment>
<name>A0A833SST4_JUGRE</name>
<dbReference type="EMBL" id="LIHL02000014">
    <property type="protein sequence ID" value="KAF5446866.1"/>
    <property type="molecule type" value="Genomic_DNA"/>
</dbReference>
<dbReference type="AlphaFoldDB" id="A0A833SST4"/>
<dbReference type="PANTHER" id="PTHR33133:SF51">
    <property type="entry name" value="THH1_TOM1_TOM3 DOMAIN-CONTAINING PROTEIN"/>
    <property type="match status" value="1"/>
</dbReference>
<sequence>MGMEQEGMQFLGIFGVYREAYKIMIFSWIIHNEIVLDESKARTAKYNKLTDVLTSEWITFWLFKTAYFTFLLIFSLLSTSNVVYTIACIYTGLEVTFKKVMSVVPKVWKRLMVTFIAFFVYNIMAFLIVIICLVVSTLHAPLPPLHTPIPHMVIPDQALSMLSHLLASSSSVLDD</sequence>
<evidence type="ECO:0000313" key="2">
    <source>
        <dbReference type="EMBL" id="KAF5446866.1"/>
    </source>
</evidence>
<evidence type="ECO:0000313" key="3">
    <source>
        <dbReference type="Proteomes" id="UP000619265"/>
    </source>
</evidence>